<comment type="caution">
    <text evidence="3">The sequence shown here is derived from an EMBL/GenBank/DDBJ whole genome shotgun (WGS) entry which is preliminary data.</text>
</comment>
<evidence type="ECO:0000313" key="5">
    <source>
        <dbReference type="Proteomes" id="UP000295507"/>
    </source>
</evidence>
<evidence type="ECO:0000313" key="6">
    <source>
        <dbReference type="Proteomes" id="UP000295547"/>
    </source>
</evidence>
<dbReference type="Proteomes" id="UP000295547">
    <property type="component" value="Unassembled WGS sequence"/>
</dbReference>
<dbReference type="Proteomes" id="UP000295507">
    <property type="component" value="Unassembled WGS sequence"/>
</dbReference>
<dbReference type="InterPro" id="IPR023393">
    <property type="entry name" value="START-like_dom_sf"/>
</dbReference>
<dbReference type="CDD" id="cd07814">
    <property type="entry name" value="SRPBCC_CalC_Aha1-like"/>
    <property type="match status" value="1"/>
</dbReference>
<reference evidence="5 6" key="1">
    <citation type="submission" date="2019-03" db="EMBL/GenBank/DDBJ databases">
        <title>Genomic Encyclopedia of Type Strains, Phase IV (KMG-V): Genome sequencing to study the core and pangenomes of soil and plant-associated prokaryotes.</title>
        <authorList>
            <person name="Whitman W."/>
        </authorList>
    </citation>
    <scope>NUCLEOTIDE SEQUENCE [LARGE SCALE GENOMIC DNA]</scope>
    <source>
        <strain evidence="3 6">Gr42</strain>
        <strain evidence="4 5">IE4868</strain>
    </source>
</reference>
<sequence>MQRMKDMSELELTVNRKIAAPREKVFAAWLSAEMLAKFMQTPTDSNGPSRVSVDAVKGGRFSIVMLANDREIPHTGTFLEIDPYSRLSFTWESPYSLEDSIVTIDLAAIDANTTEITLRQVKFQSDEARLAHIGGWNAVLNKLEEAIA</sequence>
<dbReference type="Gene3D" id="3.30.530.20">
    <property type="match status" value="1"/>
</dbReference>
<dbReference type="InterPro" id="IPR013538">
    <property type="entry name" value="ASHA1/2-like_C"/>
</dbReference>
<evidence type="ECO:0000256" key="1">
    <source>
        <dbReference type="ARBA" id="ARBA00006817"/>
    </source>
</evidence>
<dbReference type="EMBL" id="SMBJ01000001">
    <property type="protein sequence ID" value="TCU30873.1"/>
    <property type="molecule type" value="Genomic_DNA"/>
</dbReference>
<gene>
    <name evidence="4" type="ORF">EV129_101396</name>
    <name evidence="3" type="ORF">EV130_101448</name>
</gene>
<protein>
    <submittedName>
        <fullName evidence="3">Uncharacterized protein YndB with AHSA1/START domain</fullName>
    </submittedName>
</protein>
<keyword evidence="6" id="KW-1185">Reference proteome</keyword>
<dbReference type="AlphaFoldDB" id="A0A4R3R6S1"/>
<accession>A0A4R3R6S1</accession>
<comment type="similarity">
    <text evidence="1">Belongs to the AHA1 family.</text>
</comment>
<evidence type="ECO:0000259" key="2">
    <source>
        <dbReference type="Pfam" id="PF08327"/>
    </source>
</evidence>
<dbReference type="Pfam" id="PF08327">
    <property type="entry name" value="AHSA1"/>
    <property type="match status" value="1"/>
</dbReference>
<organism evidence="3 6">
    <name type="scientific">Rhizobium azibense</name>
    <dbReference type="NCBI Taxonomy" id="1136135"/>
    <lineage>
        <taxon>Bacteria</taxon>
        <taxon>Pseudomonadati</taxon>
        <taxon>Pseudomonadota</taxon>
        <taxon>Alphaproteobacteria</taxon>
        <taxon>Hyphomicrobiales</taxon>
        <taxon>Rhizobiaceae</taxon>
        <taxon>Rhizobium/Agrobacterium group</taxon>
        <taxon>Rhizobium</taxon>
    </lineage>
</organism>
<proteinExistence type="inferred from homology"/>
<dbReference type="EMBL" id="SMBK01000001">
    <property type="protein sequence ID" value="TCU41109.1"/>
    <property type="molecule type" value="Genomic_DNA"/>
</dbReference>
<feature type="domain" description="Activator of Hsp90 ATPase homologue 1/2-like C-terminal" evidence="2">
    <location>
        <begin position="19"/>
        <end position="147"/>
    </location>
</feature>
<evidence type="ECO:0000313" key="3">
    <source>
        <dbReference type="EMBL" id="TCU30873.1"/>
    </source>
</evidence>
<evidence type="ECO:0000313" key="4">
    <source>
        <dbReference type="EMBL" id="TCU41109.1"/>
    </source>
</evidence>
<name>A0A4R3R6S1_9HYPH</name>
<dbReference type="SUPFAM" id="SSF55961">
    <property type="entry name" value="Bet v1-like"/>
    <property type="match status" value="1"/>
</dbReference>